<dbReference type="Proteomes" id="UP000190911">
    <property type="component" value="Chromosome I"/>
</dbReference>
<dbReference type="EMBL" id="LT670847">
    <property type="protein sequence ID" value="SHM20813.1"/>
    <property type="molecule type" value="Genomic_DNA"/>
</dbReference>
<dbReference type="FunCoup" id="A0A1M7GXH3">
    <property type="interactions" value="21"/>
</dbReference>
<dbReference type="Pfam" id="PF06754">
    <property type="entry name" value="PhnG"/>
    <property type="match status" value="1"/>
</dbReference>
<keyword evidence="3" id="KW-1185">Reference proteome</keyword>
<evidence type="ECO:0000256" key="1">
    <source>
        <dbReference type="SAM" id="MobiDB-lite"/>
    </source>
</evidence>
<gene>
    <name evidence="2" type="ORF">SAMN05878437_1779</name>
</gene>
<protein>
    <submittedName>
        <fullName evidence="2">Alpha-D-ribose 1-methylphosphonate 5-triphosphate synthase subunit PhnG</fullName>
    </submittedName>
</protein>
<reference evidence="2 3" key="1">
    <citation type="submission" date="2016-11" db="EMBL/GenBank/DDBJ databases">
        <authorList>
            <person name="Jaros S."/>
            <person name="Januszkiewicz K."/>
            <person name="Wedrychowicz H."/>
        </authorList>
    </citation>
    <scope>NUCLEOTIDE SEQUENCE [LARGE SCALE GENOMIC DNA]</scope>
    <source>
        <strain evidence="2 3">ACAM 12</strain>
    </source>
</reference>
<evidence type="ECO:0000313" key="3">
    <source>
        <dbReference type="Proteomes" id="UP000190911"/>
    </source>
</evidence>
<name>A0A1M7GXH3_9GAMM</name>
<sequence length="163" mass="18062">MTPEFRSPERMSPERMSPEQRHRILALTPFTRLSEGWETLGIQVGHRRVRGPETGMAMVRGRMGGSGNLFNLGEMTLTRVSVALDDDTPGGGALGHGWVAGRECEHAELIALIDACARQQRWARHIDSELIKPLSQTLAAEHAENSREAAATRVDFFTMVRGE</sequence>
<dbReference type="InterPro" id="IPR009609">
    <property type="entry name" value="Phosphonate_metab_PhnG"/>
</dbReference>
<dbReference type="NCBIfam" id="TIGR03293">
    <property type="entry name" value="PhnG_redo"/>
    <property type="match status" value="1"/>
</dbReference>
<dbReference type="GO" id="GO:0015716">
    <property type="term" value="P:organic phosphonate transport"/>
    <property type="evidence" value="ECO:0007669"/>
    <property type="project" value="InterPro"/>
</dbReference>
<proteinExistence type="predicted"/>
<evidence type="ECO:0000313" key="2">
    <source>
        <dbReference type="EMBL" id="SHM20813.1"/>
    </source>
</evidence>
<dbReference type="InParanoid" id="A0A1M7GXH3"/>
<feature type="region of interest" description="Disordered" evidence="1">
    <location>
        <begin position="1"/>
        <end position="20"/>
    </location>
</feature>
<dbReference type="STRING" id="29571.SAMN05878437_1779"/>
<dbReference type="AlphaFoldDB" id="A0A1M7GXH3"/>
<accession>A0A1M7GXH3</accession>
<organism evidence="2 3">
    <name type="scientific">Vreelandella subglaciescola</name>
    <dbReference type="NCBI Taxonomy" id="29571"/>
    <lineage>
        <taxon>Bacteria</taxon>
        <taxon>Pseudomonadati</taxon>
        <taxon>Pseudomonadota</taxon>
        <taxon>Gammaproteobacteria</taxon>
        <taxon>Oceanospirillales</taxon>
        <taxon>Halomonadaceae</taxon>
        <taxon>Vreelandella</taxon>
    </lineage>
</organism>
<dbReference type="GO" id="GO:0019634">
    <property type="term" value="P:organic phosphonate metabolic process"/>
    <property type="evidence" value="ECO:0007669"/>
    <property type="project" value="InterPro"/>
</dbReference>